<evidence type="ECO:0000313" key="17">
    <source>
        <dbReference type="Proteomes" id="UP000009342"/>
    </source>
</evidence>
<evidence type="ECO:0000313" key="16">
    <source>
        <dbReference type="EMBL" id="CCJ83631.1"/>
    </source>
</evidence>
<keyword evidence="6 14" id="KW-0808">Transferase</keyword>
<dbReference type="SUPFAM" id="SSF53784">
    <property type="entry name" value="Phosphofructokinase"/>
    <property type="match status" value="1"/>
</dbReference>
<reference evidence="17" key="1">
    <citation type="journal article" date="2012" name="PLoS ONE">
        <title>Comparative analysis of genome sequences covering the seven cronobacter species.</title>
        <authorList>
            <person name="Joseph S."/>
            <person name="Desai P."/>
            <person name="Ji Y."/>
            <person name="Cummings C.A."/>
            <person name="Shih R."/>
            <person name="Degoricija L."/>
            <person name="Rico A."/>
            <person name="Brzoska P."/>
            <person name="Hamby S.E."/>
            <person name="Masood N."/>
            <person name="Hariri S."/>
            <person name="Sonbol H."/>
            <person name="Chuzhanova N."/>
            <person name="McClelland M."/>
            <person name="Furtado M.R."/>
            <person name="Forsythe S.J."/>
        </authorList>
    </citation>
    <scope>NUCLEOTIDE SEQUENCE [LARGE SCALE GENOMIC DNA]</scope>
    <source>
        <strain evidence="17">1210</strain>
    </source>
</reference>
<feature type="binding site" description="in other chain" evidence="14">
    <location>
        <begin position="126"/>
        <end position="128"/>
    </location>
    <ligand>
        <name>substrate</name>
        <note>ligand shared between dimeric partners</note>
    </ligand>
</feature>
<feature type="binding site" description="in other chain" evidence="14">
    <location>
        <position position="155"/>
    </location>
    <ligand>
        <name>ADP</name>
        <dbReference type="ChEBI" id="CHEBI:456216"/>
        <note>allosteric activator; ligand shared between dimeric partners</note>
    </ligand>
</feature>
<feature type="binding site" evidence="14">
    <location>
        <begin position="55"/>
        <end position="60"/>
    </location>
    <ligand>
        <name>ADP</name>
        <dbReference type="ChEBI" id="CHEBI:456216"/>
        <note>allosteric activator; ligand shared between dimeric partners</note>
    </ligand>
</feature>
<evidence type="ECO:0000256" key="4">
    <source>
        <dbReference type="ARBA" id="ARBA00022490"/>
    </source>
</evidence>
<sequence length="370" mass="40649">MIKKIGVLTSGGDAPGMNAAIRGVVRAALTEGLEVCGIYDGYLGLYEDRMIQLDRYSVSDMINRGGTFLGSARFPEFREEHIRAVAIENMKKRGIDALVVIGGDGSYMGAKRLTEMGFPCIGLPGTIDNDVAGTDYTIGYFTALHTVVEAIDRLRDTSSSHQRISIVEVMGRYCGDLTLAAAIAGGCEFIVLPEVEFNREDLVAEIKAGIAKGKKHAIVAITEHICDIDELAKYIETETKRETRATVLGHIQRGGSPVPYDRILASRMGAYAIELLLQGYGGRCVGIQNEKMVHHDIIDAIENMKRPFKGDWLDCAKKALLSLASRAAPGQLMRPGVSFSGVIPIRYSQFFFILYPLPRFLARCFYQIQI</sequence>
<comment type="pathway">
    <text evidence="3 14">Carbohydrate degradation; glycolysis; D-glyceraldehyde 3-phosphate and glycerone phosphate from D-glucose: step 3/4.</text>
</comment>
<evidence type="ECO:0000256" key="2">
    <source>
        <dbReference type="ARBA" id="ARBA00004496"/>
    </source>
</evidence>
<keyword evidence="9 14" id="KW-0418">Kinase</keyword>
<comment type="subcellular location">
    <subcellularLocation>
        <location evidence="2 14">Cytoplasm</location>
    </subcellularLocation>
</comment>
<dbReference type="Gene3D" id="3.40.50.450">
    <property type="match status" value="1"/>
</dbReference>
<feature type="binding site" evidence="14">
    <location>
        <begin position="73"/>
        <end position="74"/>
    </location>
    <ligand>
        <name>ATP</name>
        <dbReference type="ChEBI" id="CHEBI:30616"/>
    </ligand>
</feature>
<dbReference type="InterPro" id="IPR022953">
    <property type="entry name" value="ATP_PFK"/>
</dbReference>
<organism evidence="16 17">
    <name type="scientific">Cronobacter dublinensis 1210</name>
    <dbReference type="NCBI Taxonomy" id="1208656"/>
    <lineage>
        <taxon>Bacteria</taxon>
        <taxon>Pseudomonadati</taxon>
        <taxon>Pseudomonadota</taxon>
        <taxon>Gammaproteobacteria</taxon>
        <taxon>Enterobacterales</taxon>
        <taxon>Enterobacteriaceae</taxon>
        <taxon>Cronobacter</taxon>
    </lineage>
</organism>
<feature type="binding site" description="in other chain" evidence="14">
    <location>
        <begin position="214"/>
        <end position="216"/>
    </location>
    <ligand>
        <name>ADP</name>
        <dbReference type="ChEBI" id="CHEBI:456216"/>
        <note>allosteric activator; ligand shared between dimeric partners</note>
    </ligand>
</feature>
<keyword evidence="4 14" id="KW-0963">Cytoplasm</keyword>
<evidence type="ECO:0000256" key="14">
    <source>
        <dbReference type="HAMAP-Rule" id="MF_00339"/>
    </source>
</evidence>
<protein>
    <recommendedName>
        <fullName evidence="14">ATP-dependent 6-phosphofructokinase</fullName>
        <shortName evidence="14">ATP-PFK</shortName>
        <shortName evidence="14">Phosphofructokinase</shortName>
        <ecNumber evidence="14">2.7.1.11</ecNumber>
    </recommendedName>
    <alternativeName>
        <fullName evidence="14">Phosphohexokinase</fullName>
    </alternativeName>
</protein>
<feature type="binding site" evidence="14">
    <location>
        <position position="163"/>
    </location>
    <ligand>
        <name>substrate</name>
        <note>ligand shared between dimeric partners</note>
    </ligand>
</feature>
<dbReference type="InterPro" id="IPR000023">
    <property type="entry name" value="Phosphofructokinase_dom"/>
</dbReference>
<keyword evidence="12 14" id="KW-0324">Glycolysis</keyword>
<name>A0ABP1WH20_9ENTR</name>
<feature type="binding site" description="in other chain" evidence="14">
    <location>
        <position position="212"/>
    </location>
    <ligand>
        <name>ADP</name>
        <dbReference type="ChEBI" id="CHEBI:456216"/>
        <note>allosteric activator; ligand shared between dimeric partners</note>
    </ligand>
</feature>
<feature type="binding site" evidence="14">
    <location>
        <begin position="103"/>
        <end position="106"/>
    </location>
    <ligand>
        <name>ATP</name>
        <dbReference type="ChEBI" id="CHEBI:30616"/>
    </ligand>
</feature>
<comment type="caution">
    <text evidence="16">The sequence shown here is derived from an EMBL/GenBank/DDBJ whole genome shotgun (WGS) entry which is preliminary data.</text>
</comment>
<dbReference type="InterPro" id="IPR012828">
    <property type="entry name" value="PFKA_ATP_prok"/>
</dbReference>
<evidence type="ECO:0000256" key="5">
    <source>
        <dbReference type="ARBA" id="ARBA00022533"/>
    </source>
</evidence>
<keyword evidence="17" id="KW-1185">Reference proteome</keyword>
<evidence type="ECO:0000256" key="7">
    <source>
        <dbReference type="ARBA" id="ARBA00022723"/>
    </source>
</evidence>
<feature type="binding site" description="in other chain" evidence="14">
    <location>
        <begin position="186"/>
        <end position="188"/>
    </location>
    <ligand>
        <name>ADP</name>
        <dbReference type="ChEBI" id="CHEBI:456216"/>
        <note>allosteric activator; ligand shared between dimeric partners</note>
    </ligand>
</feature>
<dbReference type="HAMAP" id="MF_00339">
    <property type="entry name" value="Phosphofructokinase_I_B1"/>
    <property type="match status" value="1"/>
</dbReference>
<feature type="binding site" description="in other chain" evidence="14">
    <location>
        <begin position="250"/>
        <end position="253"/>
    </location>
    <ligand>
        <name>substrate</name>
        <note>ligand shared between dimeric partners</note>
    </ligand>
</feature>
<evidence type="ECO:0000256" key="12">
    <source>
        <dbReference type="ARBA" id="ARBA00023152"/>
    </source>
</evidence>
<feature type="binding site" description="in other chain" evidence="14">
    <location>
        <position position="223"/>
    </location>
    <ligand>
        <name>substrate</name>
        <note>ligand shared between dimeric partners</note>
    </ligand>
</feature>
<dbReference type="NCBIfam" id="NF002872">
    <property type="entry name" value="PRK03202.1"/>
    <property type="match status" value="1"/>
</dbReference>
<keyword evidence="10 14" id="KW-0067">ATP-binding</keyword>
<comment type="catalytic activity">
    <reaction evidence="13 14">
        <text>beta-D-fructose 6-phosphate + ATP = beta-D-fructose 1,6-bisphosphate + ADP + H(+)</text>
        <dbReference type="Rhea" id="RHEA:16109"/>
        <dbReference type="ChEBI" id="CHEBI:15378"/>
        <dbReference type="ChEBI" id="CHEBI:30616"/>
        <dbReference type="ChEBI" id="CHEBI:32966"/>
        <dbReference type="ChEBI" id="CHEBI:57634"/>
        <dbReference type="ChEBI" id="CHEBI:456216"/>
        <dbReference type="EC" id="2.7.1.11"/>
    </reaction>
</comment>
<comment type="activity regulation">
    <text evidence="14">Allosterically activated by ADP and other diphosphonucleosides, and allosterically inhibited by phosphoenolpyruvate.</text>
</comment>
<evidence type="ECO:0000256" key="10">
    <source>
        <dbReference type="ARBA" id="ARBA00022840"/>
    </source>
</evidence>
<feature type="binding site" evidence="14">
    <location>
        <position position="104"/>
    </location>
    <ligand>
        <name>Mg(2+)</name>
        <dbReference type="ChEBI" id="CHEBI:18420"/>
        <note>catalytic</note>
    </ligand>
</feature>
<keyword evidence="8 14" id="KW-0547">Nucleotide-binding</keyword>
<gene>
    <name evidence="14" type="primary">pfkA</name>
    <name evidence="16" type="ORF">BN134_4411</name>
</gene>
<feature type="active site" description="Proton acceptor" evidence="14">
    <location>
        <position position="128"/>
    </location>
</feature>
<dbReference type="PANTHER" id="PTHR13697:SF4">
    <property type="entry name" value="ATP-DEPENDENT 6-PHOSPHOFRUCTOKINASE"/>
    <property type="match status" value="1"/>
</dbReference>
<comment type="similarity">
    <text evidence="14">Belongs to the phosphofructokinase type A (PFKA) family. ATP-dependent PFK group I subfamily. Prokaryotic clade 'B1' sub-subfamily.</text>
</comment>
<dbReference type="PANTHER" id="PTHR13697">
    <property type="entry name" value="PHOSPHOFRUCTOKINASE"/>
    <property type="match status" value="1"/>
</dbReference>
<accession>A0ABP1WH20</accession>
<dbReference type="NCBIfam" id="TIGR02482">
    <property type="entry name" value="PFKA_ATP"/>
    <property type="match status" value="1"/>
</dbReference>
<feature type="binding site" evidence="14">
    <location>
        <position position="244"/>
    </location>
    <ligand>
        <name>substrate</name>
        <note>ligand shared between dimeric partners</note>
    </ligand>
</feature>
<feature type="binding site" description="in other chain" evidence="14">
    <location>
        <begin position="170"/>
        <end position="172"/>
    </location>
    <ligand>
        <name>substrate</name>
        <note>ligand shared between dimeric partners</note>
    </ligand>
</feature>
<evidence type="ECO:0000256" key="3">
    <source>
        <dbReference type="ARBA" id="ARBA00004679"/>
    </source>
</evidence>
<evidence type="ECO:0000256" key="13">
    <source>
        <dbReference type="ARBA" id="ARBA00048070"/>
    </source>
</evidence>
<evidence type="ECO:0000259" key="15">
    <source>
        <dbReference type="Pfam" id="PF00365"/>
    </source>
</evidence>
<dbReference type="PIRSF" id="PIRSF000532">
    <property type="entry name" value="ATP_PFK_prok"/>
    <property type="match status" value="1"/>
</dbReference>
<dbReference type="InterPro" id="IPR012003">
    <property type="entry name" value="ATP_PFK_prok-type"/>
</dbReference>
<dbReference type="GO" id="GO:0003872">
    <property type="term" value="F:6-phosphofructokinase activity"/>
    <property type="evidence" value="ECO:0007669"/>
    <property type="project" value="UniProtKB-EC"/>
</dbReference>
<dbReference type="InterPro" id="IPR035966">
    <property type="entry name" value="PKF_sf"/>
</dbReference>
<proteinExistence type="inferred from homology"/>
<evidence type="ECO:0000256" key="8">
    <source>
        <dbReference type="ARBA" id="ARBA00022741"/>
    </source>
</evidence>
<keyword evidence="7 14" id="KW-0479">Metal-binding</keyword>
<dbReference type="EMBL" id="CAKZ01000221">
    <property type="protein sequence ID" value="CCJ83631.1"/>
    <property type="molecule type" value="Genomic_DNA"/>
</dbReference>
<feature type="binding site" evidence="14">
    <location>
        <position position="12"/>
    </location>
    <ligand>
        <name>ATP</name>
        <dbReference type="ChEBI" id="CHEBI:30616"/>
    </ligand>
</feature>
<feature type="binding site" evidence="14">
    <location>
        <begin position="22"/>
        <end position="26"/>
    </location>
    <ligand>
        <name>ADP</name>
        <dbReference type="ChEBI" id="CHEBI:456216"/>
        <note>allosteric activator; ligand shared between dimeric partners</note>
    </ligand>
</feature>
<comment type="function">
    <text evidence="14">Catalyzes the phosphorylation of D-fructose 6-phosphate to fructose 1,6-bisphosphate by ATP, the first committing step of glycolysis.</text>
</comment>
<feature type="domain" description="Phosphofructokinase" evidence="15">
    <location>
        <begin position="4"/>
        <end position="276"/>
    </location>
</feature>
<evidence type="ECO:0000256" key="1">
    <source>
        <dbReference type="ARBA" id="ARBA00001946"/>
    </source>
</evidence>
<dbReference type="Gene3D" id="3.40.50.460">
    <property type="entry name" value="Phosphofructokinase domain"/>
    <property type="match status" value="1"/>
</dbReference>
<dbReference type="CDD" id="cd00763">
    <property type="entry name" value="Bacterial_PFK"/>
    <property type="match status" value="1"/>
</dbReference>
<dbReference type="InterPro" id="IPR015912">
    <property type="entry name" value="Phosphofructokinase_CS"/>
</dbReference>
<dbReference type="PROSITE" id="PS00433">
    <property type="entry name" value="PHOSPHOFRUCTOKINASE"/>
    <property type="match status" value="1"/>
</dbReference>
<dbReference type="EC" id="2.7.1.11" evidence="14"/>
<comment type="subunit">
    <text evidence="14">Homotetramer.</text>
</comment>
<evidence type="ECO:0000256" key="11">
    <source>
        <dbReference type="ARBA" id="ARBA00022842"/>
    </source>
</evidence>
<keyword evidence="11 14" id="KW-0460">Magnesium</keyword>
<dbReference type="PRINTS" id="PR00476">
    <property type="entry name" value="PHFRCTKINASE"/>
</dbReference>
<keyword evidence="5 14" id="KW-0021">Allosteric enzyme</keyword>
<evidence type="ECO:0000256" key="9">
    <source>
        <dbReference type="ARBA" id="ARBA00022777"/>
    </source>
</evidence>
<evidence type="ECO:0000256" key="6">
    <source>
        <dbReference type="ARBA" id="ARBA00022679"/>
    </source>
</evidence>
<dbReference type="Proteomes" id="UP000009342">
    <property type="component" value="Unassembled WGS sequence"/>
</dbReference>
<dbReference type="Pfam" id="PF00365">
    <property type="entry name" value="PFK"/>
    <property type="match status" value="1"/>
</dbReference>
<comment type="cofactor">
    <cofactor evidence="1 14">
        <name>Mg(2+)</name>
        <dbReference type="ChEBI" id="CHEBI:18420"/>
    </cofactor>
</comment>